<keyword evidence="3" id="KW-1185">Reference proteome</keyword>
<protein>
    <recommendedName>
        <fullName evidence="4">CarboxypepD_reg-like domain-containing protein</fullName>
    </recommendedName>
</protein>
<sequence length="403" mass="44923">MNLKDYIRGQRRGKEANQLERKAMGDSFLQDAIDGYDSVEGNHISAIDDLEKRLSAPEKRFNKRIWIWAVAAAVVLLIGTPLLLNKPYMAEESTVVSDIIQTEEEIIPSLIQKDTILVADHHELNRNQDTASKVKETSSPSLPVEASSDNIQLIAENIAKDTEIANDIKNVPDKEIRSLTIQQIGEKTVMEERQKEISETLAGRVSGISTTITPADKLFVSGRIVDETGEPLVGVIIQLSDTRTGTISDTAGNFQLIVPNDKQERLIASYVGMTNVEIPLKENAGDIMMRADDMALNETVVIGYGVPKKRLFARSTSSVNEKETFGEKEFKDYFIENYDKGICEGQKLIITADFFIDPMGRPAHIDIKENSCPALESEIKRLLLGSPHWSSKNRKVTLRIELP</sequence>
<proteinExistence type="predicted"/>
<dbReference type="STRING" id="1642647.PSM36_1616"/>
<dbReference type="Pfam" id="PF13715">
    <property type="entry name" value="CarbopepD_reg_2"/>
    <property type="match status" value="1"/>
</dbReference>
<evidence type="ECO:0000256" key="1">
    <source>
        <dbReference type="SAM" id="Phobius"/>
    </source>
</evidence>
<dbReference type="RefSeq" id="WP_076930464.1">
    <property type="nucleotide sequence ID" value="NZ_LT605205.1"/>
</dbReference>
<dbReference type="Proteomes" id="UP000187464">
    <property type="component" value="Chromosome I"/>
</dbReference>
<feature type="transmembrane region" description="Helical" evidence="1">
    <location>
        <begin position="65"/>
        <end position="84"/>
    </location>
</feature>
<gene>
    <name evidence="2" type="ORF">PSM36_1616</name>
</gene>
<dbReference type="KEGG" id="psac:PSM36_1616"/>
<evidence type="ECO:0000313" key="3">
    <source>
        <dbReference type="Proteomes" id="UP000187464"/>
    </source>
</evidence>
<keyword evidence="1" id="KW-0472">Membrane</keyword>
<evidence type="ECO:0008006" key="4">
    <source>
        <dbReference type="Google" id="ProtNLM"/>
    </source>
</evidence>
<keyword evidence="1" id="KW-0812">Transmembrane</keyword>
<dbReference type="AlphaFoldDB" id="A0A1R3SVT4"/>
<dbReference type="EMBL" id="LT605205">
    <property type="protein sequence ID" value="SCD20436.1"/>
    <property type="molecule type" value="Genomic_DNA"/>
</dbReference>
<evidence type="ECO:0000313" key="2">
    <source>
        <dbReference type="EMBL" id="SCD20436.1"/>
    </source>
</evidence>
<organism evidence="2 3">
    <name type="scientific">Proteiniphilum saccharofermentans</name>
    <dbReference type="NCBI Taxonomy" id="1642647"/>
    <lineage>
        <taxon>Bacteria</taxon>
        <taxon>Pseudomonadati</taxon>
        <taxon>Bacteroidota</taxon>
        <taxon>Bacteroidia</taxon>
        <taxon>Bacteroidales</taxon>
        <taxon>Dysgonomonadaceae</taxon>
        <taxon>Proteiniphilum</taxon>
    </lineage>
</organism>
<reference evidence="3" key="1">
    <citation type="submission" date="2016-08" db="EMBL/GenBank/DDBJ databases">
        <authorList>
            <person name="Wibberg D."/>
        </authorList>
    </citation>
    <scope>NUCLEOTIDE SEQUENCE [LARGE SCALE GENOMIC DNA]</scope>
</reference>
<name>A0A1R3SVT4_9BACT</name>
<accession>A0A1R3SVT4</accession>
<dbReference type="InterPro" id="IPR008969">
    <property type="entry name" value="CarboxyPept-like_regulatory"/>
</dbReference>
<dbReference type="Gene3D" id="2.60.40.1120">
    <property type="entry name" value="Carboxypeptidase-like, regulatory domain"/>
    <property type="match status" value="1"/>
</dbReference>
<dbReference type="SUPFAM" id="SSF49464">
    <property type="entry name" value="Carboxypeptidase regulatory domain-like"/>
    <property type="match status" value="1"/>
</dbReference>
<keyword evidence="1" id="KW-1133">Transmembrane helix</keyword>